<gene>
    <name evidence="1" type="ORF">EJD97_003681</name>
</gene>
<sequence>MLVTVRRWHRSEAAEERWGSLTKCGVTKCMTDRRSHDSLSCWFVVKIREVVPVPKFQEYKCYGTDTLNGHCVCDDPSYLPSRVMKRATEEFAKMGLRSP</sequence>
<evidence type="ECO:0000313" key="1">
    <source>
        <dbReference type="EMBL" id="TMW98659.1"/>
    </source>
</evidence>
<protein>
    <submittedName>
        <fullName evidence="1">Uncharacterized protein</fullName>
    </submittedName>
</protein>
<dbReference type="AlphaFoldDB" id="A0A6N2C0K7"/>
<name>A0A6N2C0K7_SOLCI</name>
<proteinExistence type="predicted"/>
<organism evidence="1">
    <name type="scientific">Solanum chilense</name>
    <name type="common">Tomato</name>
    <name type="synonym">Lycopersicon chilense</name>
    <dbReference type="NCBI Taxonomy" id="4083"/>
    <lineage>
        <taxon>Eukaryota</taxon>
        <taxon>Viridiplantae</taxon>
        <taxon>Streptophyta</taxon>
        <taxon>Embryophyta</taxon>
        <taxon>Tracheophyta</taxon>
        <taxon>Spermatophyta</taxon>
        <taxon>Magnoliopsida</taxon>
        <taxon>eudicotyledons</taxon>
        <taxon>Gunneridae</taxon>
        <taxon>Pentapetalae</taxon>
        <taxon>asterids</taxon>
        <taxon>lamiids</taxon>
        <taxon>Solanales</taxon>
        <taxon>Solanaceae</taxon>
        <taxon>Solanoideae</taxon>
        <taxon>Solaneae</taxon>
        <taxon>Solanum</taxon>
        <taxon>Solanum subgen. Lycopersicon</taxon>
    </lineage>
</organism>
<comment type="caution">
    <text evidence="1">The sequence shown here is derived from an EMBL/GenBank/DDBJ whole genome shotgun (WGS) entry which is preliminary data.</text>
</comment>
<accession>A0A6N2C0K7</accession>
<reference evidence="1" key="1">
    <citation type="submission" date="2019-05" db="EMBL/GenBank/DDBJ databases">
        <title>The de novo reference genome and transcriptome assemblies of the wild tomato species Solanum chilense.</title>
        <authorList>
            <person name="Stam R."/>
            <person name="Nosenko T."/>
            <person name="Hoerger A.C."/>
            <person name="Stephan W."/>
            <person name="Seidel M.A."/>
            <person name="Kuhn J.M.M."/>
            <person name="Haberer G."/>
            <person name="Tellier A."/>
        </authorList>
    </citation>
    <scope>NUCLEOTIDE SEQUENCE</scope>
    <source>
        <tissue evidence="1">Mature leaves</tissue>
    </source>
</reference>
<dbReference type="EMBL" id="RXGB01001501">
    <property type="protein sequence ID" value="TMW98659.1"/>
    <property type="molecule type" value="Genomic_DNA"/>
</dbReference>